<dbReference type="Pfam" id="PF09786">
    <property type="entry name" value="CytochromB561_N"/>
    <property type="match status" value="1"/>
</dbReference>
<feature type="region of interest" description="Disordered" evidence="1">
    <location>
        <begin position="1"/>
        <end position="21"/>
    </location>
</feature>
<dbReference type="PANTHER" id="PTHR21780">
    <property type="entry name" value="TRANSMEMBRANE PROTEIN 209"/>
    <property type="match status" value="1"/>
</dbReference>
<evidence type="ECO:0000256" key="2">
    <source>
        <dbReference type="SAM" id="Phobius"/>
    </source>
</evidence>
<evidence type="ECO:0000256" key="1">
    <source>
        <dbReference type="SAM" id="MobiDB-lite"/>
    </source>
</evidence>
<keyword evidence="2" id="KW-0812">Transmembrane</keyword>
<feature type="region of interest" description="Disordered" evidence="1">
    <location>
        <begin position="188"/>
        <end position="221"/>
    </location>
</feature>
<dbReference type="EMBL" id="GISG01125434">
    <property type="protein sequence ID" value="MBA4641735.1"/>
    <property type="molecule type" value="Transcribed_RNA"/>
</dbReference>
<feature type="compositionally biased region" description="Low complexity" evidence="1">
    <location>
        <begin position="291"/>
        <end position="311"/>
    </location>
</feature>
<dbReference type="PANTHER" id="PTHR21780:SF0">
    <property type="entry name" value="TRANSMEMBRANE PROTEIN 209"/>
    <property type="match status" value="1"/>
</dbReference>
<proteinExistence type="predicted"/>
<name>A0A7C8ZH07_OPUST</name>
<evidence type="ECO:0000313" key="3">
    <source>
        <dbReference type="EMBL" id="MBA4641735.1"/>
    </source>
</evidence>
<dbReference type="InterPro" id="IPR019176">
    <property type="entry name" value="Cytochrome_B561-rel"/>
</dbReference>
<feature type="compositionally biased region" description="Low complexity" evidence="1">
    <location>
        <begin position="196"/>
        <end position="207"/>
    </location>
</feature>
<organism evidence="3">
    <name type="scientific">Opuntia streptacantha</name>
    <name type="common">Prickly pear cactus</name>
    <name type="synonym">Opuntia cardona</name>
    <dbReference type="NCBI Taxonomy" id="393608"/>
    <lineage>
        <taxon>Eukaryota</taxon>
        <taxon>Viridiplantae</taxon>
        <taxon>Streptophyta</taxon>
        <taxon>Embryophyta</taxon>
        <taxon>Tracheophyta</taxon>
        <taxon>Spermatophyta</taxon>
        <taxon>Magnoliopsida</taxon>
        <taxon>eudicotyledons</taxon>
        <taxon>Gunneridae</taxon>
        <taxon>Pentapetalae</taxon>
        <taxon>Caryophyllales</taxon>
        <taxon>Cactineae</taxon>
        <taxon>Cactaceae</taxon>
        <taxon>Opuntioideae</taxon>
        <taxon>Opuntia</taxon>
    </lineage>
</organism>
<keyword evidence="2" id="KW-0472">Membrane</keyword>
<reference evidence="3" key="1">
    <citation type="journal article" date="2013" name="J. Plant Res.">
        <title>Effect of fungi and light on seed germination of three Opuntia species from semiarid lands of central Mexico.</title>
        <authorList>
            <person name="Delgado-Sanchez P."/>
            <person name="Jimenez-Bremont J.F."/>
            <person name="Guerrero-Gonzalez Mde L."/>
            <person name="Flores J."/>
        </authorList>
    </citation>
    <scope>NUCLEOTIDE SEQUENCE</scope>
    <source>
        <tissue evidence="3">Cladode</tissue>
    </source>
</reference>
<feature type="transmembrane region" description="Helical" evidence="2">
    <location>
        <begin position="89"/>
        <end position="110"/>
    </location>
</feature>
<feature type="transmembrane region" description="Helical" evidence="2">
    <location>
        <begin position="49"/>
        <end position="68"/>
    </location>
</feature>
<accession>A0A7C8ZH07</accession>
<evidence type="ECO:0008006" key="4">
    <source>
        <dbReference type="Google" id="ProtNLM"/>
    </source>
</evidence>
<dbReference type="AlphaFoldDB" id="A0A7C8ZH07"/>
<reference evidence="3" key="2">
    <citation type="submission" date="2020-07" db="EMBL/GenBank/DDBJ databases">
        <authorList>
            <person name="Vera ALvarez R."/>
            <person name="Arias-Moreno D.M."/>
            <person name="Jimenez-Jacinto V."/>
            <person name="Jimenez-Bremont J.F."/>
            <person name="Swaminathan K."/>
            <person name="Moose S.P."/>
            <person name="Guerrero-Gonzalez M.L."/>
            <person name="Marino-Ramirez L."/>
            <person name="Landsman D."/>
            <person name="Rodriguez-Kessler M."/>
            <person name="Delgado-Sanchez P."/>
        </authorList>
    </citation>
    <scope>NUCLEOTIDE SEQUENCE</scope>
    <source>
        <tissue evidence="3">Cladode</tissue>
    </source>
</reference>
<feature type="region of interest" description="Disordered" evidence="1">
    <location>
        <begin position="286"/>
        <end position="336"/>
    </location>
</feature>
<protein>
    <recommendedName>
        <fullName evidence="4">Transmembrane protein 209</fullName>
    </recommendedName>
</protein>
<keyword evidence="2" id="KW-1133">Transmembrane helix</keyword>
<dbReference type="GO" id="GO:0016020">
    <property type="term" value="C:membrane"/>
    <property type="evidence" value="ECO:0007669"/>
    <property type="project" value="TreeGrafter"/>
</dbReference>
<sequence length="686" mass="74894">MARDSQAGRREHKGGLPMPPKPAGFAVYQNSALSAALTATSLRPSTSCFILLFSLSSASAFALLAFCSRERSITKKFSIMHVSEEVAYLFTKVVEVVVGFAFIGASAALVKAIILRTKITAGVGATCASKGNENETCLSDRQLRLLGVQTKADKVVLEPCRKPPISKPQAPTSSSDALIPLHRATTASLTSRIGSDKSSTTTPKSKSFVAPSKSPKSPATYLVSPASSHFPSVQTSPGFDQSGSTPWSNKWASPAKEIISEEELENFLADVDKKITESAEKLETPTRNGFSISSPRAISASSNTSATTRTTPLRPVRMSPGSQKYSTPPKKGEGDIPSPMSMEESIEAFEHLGIYPQIEEWRDRLRQWFSSVLLSPLLSKIKNSHIKVMQAAAKLGISIMLTPIGGGSSDFGGPTLSPMDRSKEWLPAFTPDEDGLLHQLRAHLMQALEASTQRLTSASQQQSPQQNAYLPILQECVDAITERQRLLALMKGELIKGLLPQSSVPAEFAVQRIKELAEGTCLKNYEYMRSEDASYKVKKKWTLELPSDSHLLLYLFCAFLEYPKWMLHIDPSAYSGAQASKNPLFLGILPPKERFPEKYVAVVSFVPSILHPGACVLVVGKQNPPIFALYWDKKLQFCLQGRAALWDSILLFCYKIKTTYGGFARGIHLGSSALNILAVLESEEED</sequence>